<evidence type="ECO:0000256" key="2">
    <source>
        <dbReference type="ARBA" id="ARBA00004651"/>
    </source>
</evidence>
<dbReference type="InterPro" id="IPR044537">
    <property type="entry name" value="Rip2-like"/>
</dbReference>
<evidence type="ECO:0000256" key="12">
    <source>
        <dbReference type="ARBA" id="ARBA00023136"/>
    </source>
</evidence>
<dbReference type="GO" id="GO:0006508">
    <property type="term" value="P:proteolysis"/>
    <property type="evidence" value="ECO:0007669"/>
    <property type="project" value="UniProtKB-KW"/>
</dbReference>
<keyword evidence="5 15" id="KW-0645">Protease</keyword>
<keyword evidence="7" id="KW-0479">Metal-binding</keyword>
<keyword evidence="10 13" id="KW-1133">Transmembrane helix</keyword>
<organism evidence="15 16">
    <name type="scientific">Pelovirga terrestris</name>
    <dbReference type="NCBI Taxonomy" id="2771352"/>
    <lineage>
        <taxon>Bacteria</taxon>
        <taxon>Pseudomonadati</taxon>
        <taxon>Thermodesulfobacteriota</taxon>
        <taxon>Desulfuromonadia</taxon>
        <taxon>Geobacterales</taxon>
        <taxon>Geobacteraceae</taxon>
        <taxon>Pelovirga</taxon>
    </lineage>
</organism>
<feature type="transmembrane region" description="Helical" evidence="13">
    <location>
        <begin position="173"/>
        <end position="191"/>
    </location>
</feature>
<evidence type="ECO:0000259" key="14">
    <source>
        <dbReference type="Pfam" id="PF02163"/>
    </source>
</evidence>
<keyword evidence="6 13" id="KW-0812">Transmembrane</keyword>
<dbReference type="AlphaFoldDB" id="A0A8J6UNA8"/>
<keyword evidence="16" id="KW-1185">Reference proteome</keyword>
<proteinExistence type="inferred from homology"/>
<gene>
    <name evidence="15" type="ORF">ICT70_00670</name>
</gene>
<dbReference type="CDD" id="cd06158">
    <property type="entry name" value="S2P-M50_like_1"/>
    <property type="match status" value="1"/>
</dbReference>
<evidence type="ECO:0000256" key="10">
    <source>
        <dbReference type="ARBA" id="ARBA00022989"/>
    </source>
</evidence>
<sequence>MEAVLSKLAVMLVPALLAIMMHEVSHGYMAERFGDPTARLLGRLNLNPFKHLDPIGSIAVFIFGFGWAKPVPVNPSNFRRPRKDMIWVALAGPLTNLLLALFSALLLRILGWLGPGSPADAGVFMQMLTPLKMMVAFSLYINVLLAVFNLLPVPPLDGGRILMGFVPDMYAALLSRLEPFGLILIVLLVFFTNLWSLVLAPIINFLVLLMAGKQTVLVEQAMRFLFGH</sequence>
<comment type="cofactor">
    <cofactor evidence="1">
        <name>Zn(2+)</name>
        <dbReference type="ChEBI" id="CHEBI:29105"/>
    </cofactor>
</comment>
<evidence type="ECO:0000256" key="7">
    <source>
        <dbReference type="ARBA" id="ARBA00022723"/>
    </source>
</evidence>
<feature type="transmembrane region" description="Helical" evidence="13">
    <location>
        <begin position="51"/>
        <end position="68"/>
    </location>
</feature>
<evidence type="ECO:0000256" key="8">
    <source>
        <dbReference type="ARBA" id="ARBA00022801"/>
    </source>
</evidence>
<reference evidence="15" key="1">
    <citation type="submission" date="2020-09" db="EMBL/GenBank/DDBJ databases">
        <title>Pelobacter alkaliphilus sp. nov., a novel anaerobic arsenate-reducing bacterium from terrestrial mud volcano.</title>
        <authorList>
            <person name="Khomyakova M.A."/>
            <person name="Merkel A.Y."/>
            <person name="Slobodkin A.I."/>
        </authorList>
    </citation>
    <scope>NUCLEOTIDE SEQUENCE</scope>
    <source>
        <strain evidence="15">M08fum</strain>
    </source>
</reference>
<evidence type="ECO:0000256" key="5">
    <source>
        <dbReference type="ARBA" id="ARBA00022670"/>
    </source>
</evidence>
<evidence type="ECO:0000313" key="16">
    <source>
        <dbReference type="Proteomes" id="UP000632828"/>
    </source>
</evidence>
<dbReference type="RefSeq" id="WP_191153454.1">
    <property type="nucleotide sequence ID" value="NZ_JACWUN010000001.1"/>
</dbReference>
<evidence type="ECO:0000313" key="15">
    <source>
        <dbReference type="EMBL" id="MBD1399179.1"/>
    </source>
</evidence>
<accession>A0A8J6UNA8</accession>
<feature type="transmembrane region" description="Helical" evidence="13">
    <location>
        <begin position="88"/>
        <end position="113"/>
    </location>
</feature>
<dbReference type="PANTHER" id="PTHR35864:SF1">
    <property type="entry name" value="ZINC METALLOPROTEASE YWHC-RELATED"/>
    <property type="match status" value="1"/>
</dbReference>
<comment type="caution">
    <text evidence="15">The sequence shown here is derived from an EMBL/GenBank/DDBJ whole genome shotgun (WGS) entry which is preliminary data.</text>
</comment>
<dbReference type="Proteomes" id="UP000632828">
    <property type="component" value="Unassembled WGS sequence"/>
</dbReference>
<protein>
    <submittedName>
        <fullName evidence="15">Site-2 protease family protein</fullName>
    </submittedName>
</protein>
<feature type="domain" description="Peptidase M50" evidence="14">
    <location>
        <begin position="16"/>
        <end position="170"/>
    </location>
</feature>
<evidence type="ECO:0000256" key="4">
    <source>
        <dbReference type="ARBA" id="ARBA00022475"/>
    </source>
</evidence>
<name>A0A8J6UNA8_9BACT</name>
<evidence type="ECO:0000256" key="11">
    <source>
        <dbReference type="ARBA" id="ARBA00023049"/>
    </source>
</evidence>
<dbReference type="GO" id="GO:0046872">
    <property type="term" value="F:metal ion binding"/>
    <property type="evidence" value="ECO:0007669"/>
    <property type="project" value="UniProtKB-KW"/>
</dbReference>
<comment type="similarity">
    <text evidence="3">Belongs to the peptidase M50B family.</text>
</comment>
<dbReference type="InterPro" id="IPR052348">
    <property type="entry name" value="Metallopeptidase_M50B"/>
</dbReference>
<keyword evidence="11" id="KW-0482">Metalloprotease</keyword>
<keyword evidence="12 13" id="KW-0472">Membrane</keyword>
<evidence type="ECO:0000256" key="3">
    <source>
        <dbReference type="ARBA" id="ARBA00007931"/>
    </source>
</evidence>
<dbReference type="InterPro" id="IPR008915">
    <property type="entry name" value="Peptidase_M50"/>
</dbReference>
<feature type="transmembrane region" description="Helical" evidence="13">
    <location>
        <begin position="133"/>
        <end position="152"/>
    </location>
</feature>
<evidence type="ECO:0000256" key="1">
    <source>
        <dbReference type="ARBA" id="ARBA00001947"/>
    </source>
</evidence>
<evidence type="ECO:0000256" key="13">
    <source>
        <dbReference type="SAM" id="Phobius"/>
    </source>
</evidence>
<dbReference type="GO" id="GO:0005886">
    <property type="term" value="C:plasma membrane"/>
    <property type="evidence" value="ECO:0007669"/>
    <property type="project" value="UniProtKB-SubCell"/>
</dbReference>
<keyword evidence="9" id="KW-0862">Zinc</keyword>
<dbReference type="GO" id="GO:0008237">
    <property type="term" value="F:metallopeptidase activity"/>
    <property type="evidence" value="ECO:0007669"/>
    <property type="project" value="UniProtKB-KW"/>
</dbReference>
<evidence type="ECO:0000256" key="9">
    <source>
        <dbReference type="ARBA" id="ARBA00022833"/>
    </source>
</evidence>
<comment type="subcellular location">
    <subcellularLocation>
        <location evidence="2">Cell membrane</location>
        <topology evidence="2">Multi-pass membrane protein</topology>
    </subcellularLocation>
</comment>
<dbReference type="PANTHER" id="PTHR35864">
    <property type="entry name" value="ZINC METALLOPROTEASE MJ0611-RELATED"/>
    <property type="match status" value="1"/>
</dbReference>
<dbReference type="EMBL" id="JACWUN010000001">
    <property type="protein sequence ID" value="MBD1399179.1"/>
    <property type="molecule type" value="Genomic_DNA"/>
</dbReference>
<dbReference type="Pfam" id="PF02163">
    <property type="entry name" value="Peptidase_M50"/>
    <property type="match status" value="1"/>
</dbReference>
<keyword evidence="4" id="KW-1003">Cell membrane</keyword>
<evidence type="ECO:0000256" key="6">
    <source>
        <dbReference type="ARBA" id="ARBA00022692"/>
    </source>
</evidence>
<keyword evidence="8" id="KW-0378">Hydrolase</keyword>